<evidence type="ECO:0000313" key="2">
    <source>
        <dbReference type="EMBL" id="TXC10400.1"/>
    </source>
</evidence>
<reference evidence="2 3" key="1">
    <citation type="submission" date="2019-07" db="EMBL/GenBank/DDBJ databases">
        <title>The First High-Quality Draft Genome Sequence of the Causal Agent of the Current Panama Disease Epidemic.</title>
        <authorList>
            <person name="Warmington R.J."/>
            <person name="Kay W."/>
            <person name="Jeffries A."/>
            <person name="Bebber D."/>
            <person name="Moore K."/>
            <person name="Studholme D.J."/>
        </authorList>
    </citation>
    <scope>NUCLEOTIDE SEQUENCE [LARGE SCALE GENOMIC DNA]</scope>
    <source>
        <strain evidence="2 3">TR4</strain>
    </source>
</reference>
<dbReference type="Proteomes" id="UP000321331">
    <property type="component" value="Unassembled WGS sequence"/>
</dbReference>
<comment type="caution">
    <text evidence="2">The sequence shown here is derived from an EMBL/GenBank/DDBJ whole genome shotgun (WGS) entry which is preliminary data.</text>
</comment>
<sequence>MPTILPPKARRRRLGRFSTSRHQTSSITSTRQDQGHRFHTHQPPTPLPSVRSAIYYILSHSIQKAGQSKTTEQLGSVVKKLTPTNAFKLDQQRLVLAFLK</sequence>
<protein>
    <submittedName>
        <fullName evidence="2">Uncharacterized protein</fullName>
    </submittedName>
</protein>
<proteinExistence type="predicted"/>
<dbReference type="AlphaFoldDB" id="A0A5C6TH25"/>
<accession>A0A5C6TH25</accession>
<feature type="compositionally biased region" description="Polar residues" evidence="1">
    <location>
        <begin position="22"/>
        <end position="32"/>
    </location>
</feature>
<feature type="region of interest" description="Disordered" evidence="1">
    <location>
        <begin position="1"/>
        <end position="47"/>
    </location>
</feature>
<evidence type="ECO:0000256" key="1">
    <source>
        <dbReference type="SAM" id="MobiDB-lite"/>
    </source>
</evidence>
<dbReference type="EMBL" id="VMNF01000004">
    <property type="protein sequence ID" value="TXC10400.1"/>
    <property type="molecule type" value="Genomic_DNA"/>
</dbReference>
<evidence type="ECO:0000313" key="3">
    <source>
        <dbReference type="Proteomes" id="UP000321331"/>
    </source>
</evidence>
<name>A0A5C6TH25_FUSOC</name>
<gene>
    <name evidence="2" type="ORF">FocTR4_00004705</name>
</gene>
<organism evidence="2 3">
    <name type="scientific">Fusarium oxysporum f. sp. cubense</name>
    <dbReference type="NCBI Taxonomy" id="61366"/>
    <lineage>
        <taxon>Eukaryota</taxon>
        <taxon>Fungi</taxon>
        <taxon>Dikarya</taxon>
        <taxon>Ascomycota</taxon>
        <taxon>Pezizomycotina</taxon>
        <taxon>Sordariomycetes</taxon>
        <taxon>Hypocreomycetidae</taxon>
        <taxon>Hypocreales</taxon>
        <taxon>Nectriaceae</taxon>
        <taxon>Fusarium</taxon>
        <taxon>Fusarium oxysporum species complex</taxon>
    </lineage>
</organism>